<proteinExistence type="predicted"/>
<protein>
    <submittedName>
        <fullName evidence="2">Uncharacterized protein</fullName>
    </submittedName>
</protein>
<evidence type="ECO:0000256" key="1">
    <source>
        <dbReference type="SAM" id="SignalP"/>
    </source>
</evidence>
<dbReference type="EMBL" id="CP081297">
    <property type="protein sequence ID" value="QZD88260.1"/>
    <property type="molecule type" value="Genomic_DNA"/>
</dbReference>
<sequence>MRSRARTLSAALSVPALTVFAIGEVNGPALRSNSIGPAVDYSVVASEADPIDGTEYDPSGRQN</sequence>
<keyword evidence="1" id="KW-0732">Signal</keyword>
<reference evidence="2 3" key="1">
    <citation type="submission" date="2021-08" db="EMBL/GenBank/DDBJ databases">
        <title>Comparative Genomics Analysis of the Genus Qipengyuania Reveals Extensive Genetic Diversity and Metabolic Versatility, Including the Description of Fifteen Novel Species.</title>
        <authorList>
            <person name="Liu Y."/>
        </authorList>
    </citation>
    <scope>NUCLEOTIDE SEQUENCE [LARGE SCALE GENOMIC DNA]</scope>
    <source>
        <strain evidence="2 3">1XM2-8</strain>
    </source>
</reference>
<feature type="chain" id="PRO_5046602568" evidence="1">
    <location>
        <begin position="22"/>
        <end position="63"/>
    </location>
</feature>
<evidence type="ECO:0000313" key="2">
    <source>
        <dbReference type="EMBL" id="QZD88260.1"/>
    </source>
</evidence>
<dbReference type="RefSeq" id="WP_221423791.1">
    <property type="nucleotide sequence ID" value="NZ_CP081297.1"/>
</dbReference>
<evidence type="ECO:0000313" key="3">
    <source>
        <dbReference type="Proteomes" id="UP000824280"/>
    </source>
</evidence>
<accession>A0ABX8ZGX3</accession>
<keyword evidence="3" id="KW-1185">Reference proteome</keyword>
<feature type="signal peptide" evidence="1">
    <location>
        <begin position="1"/>
        <end position="21"/>
    </location>
</feature>
<gene>
    <name evidence="2" type="ORF">K3166_06225</name>
</gene>
<organism evidence="2 3">
    <name type="scientific">Qipengyuania psychrotolerans</name>
    <dbReference type="NCBI Taxonomy" id="2867238"/>
    <lineage>
        <taxon>Bacteria</taxon>
        <taxon>Pseudomonadati</taxon>
        <taxon>Pseudomonadota</taxon>
        <taxon>Alphaproteobacteria</taxon>
        <taxon>Sphingomonadales</taxon>
        <taxon>Erythrobacteraceae</taxon>
        <taxon>Qipengyuania</taxon>
    </lineage>
</organism>
<name>A0ABX8ZGX3_9SPHN</name>
<dbReference type="Proteomes" id="UP000824280">
    <property type="component" value="Chromosome"/>
</dbReference>